<feature type="coiled-coil region" evidence="1">
    <location>
        <begin position="154"/>
        <end position="261"/>
    </location>
</feature>
<dbReference type="AlphaFoldDB" id="A0A420E9W9"/>
<comment type="caution">
    <text evidence="2">The sequence shown here is derived from an EMBL/GenBank/DDBJ whole genome shotgun (WGS) entry which is preliminary data.</text>
</comment>
<dbReference type="Pfam" id="PF06897">
    <property type="entry name" value="DUF1269"/>
    <property type="match status" value="1"/>
</dbReference>
<dbReference type="Proteomes" id="UP000286482">
    <property type="component" value="Unassembled WGS sequence"/>
</dbReference>
<reference evidence="2 3" key="1">
    <citation type="submission" date="2018-09" db="EMBL/GenBank/DDBJ databases">
        <authorList>
            <person name="Wang Z."/>
        </authorList>
    </citation>
    <scope>NUCLEOTIDE SEQUENCE [LARGE SCALE GENOMIC DNA]</scope>
    <source>
        <strain evidence="2 3">ALS 81</strain>
    </source>
</reference>
<keyword evidence="1" id="KW-0175">Coiled coil</keyword>
<proteinExistence type="predicted"/>
<protein>
    <submittedName>
        <fullName evidence="2">DUF1269 domain-containing protein</fullName>
    </submittedName>
</protein>
<evidence type="ECO:0000313" key="2">
    <source>
        <dbReference type="EMBL" id="RKF17465.1"/>
    </source>
</evidence>
<dbReference type="InterPro" id="IPR009200">
    <property type="entry name" value="DUF1269_membrane"/>
</dbReference>
<evidence type="ECO:0000256" key="1">
    <source>
        <dbReference type="SAM" id="Coils"/>
    </source>
</evidence>
<dbReference type="EMBL" id="RAQO01000007">
    <property type="protein sequence ID" value="RKF17465.1"/>
    <property type="molecule type" value="Genomic_DNA"/>
</dbReference>
<organism evidence="2 3">
    <name type="scientific">Alginatibacterium sediminis</name>
    <dbReference type="NCBI Taxonomy" id="2164068"/>
    <lineage>
        <taxon>Bacteria</taxon>
        <taxon>Pseudomonadati</taxon>
        <taxon>Pseudomonadota</taxon>
        <taxon>Gammaproteobacteria</taxon>
        <taxon>Alteromonadales</taxon>
        <taxon>Alteromonadaceae</taxon>
        <taxon>Alginatibacterium</taxon>
    </lineage>
</organism>
<gene>
    <name evidence="2" type="ORF">DBZ36_13535</name>
</gene>
<sequence>MNMNKMIVAVFKNETNVFNALNALKQLHKNGDISIYSSAVIEKNQASDVSLKTVEDDSAENSVVGLVSGALVGMLAGPAGMLVGASLGGLTGAFFDLDDAGISAGFASEVSEALLPNHFAIVMEVEENWTTPVNTVIAQHDGIVFRKLRDEVAEAQLKREVEATEAELQELDEEFERANEETKASIKKQIESNKQKLSATQEQIAKRVKKIEQSNQEKLATLESQLETASERTKQKINKRIEKVKENYQVQQDMLDQAARENYKHYYE</sequence>
<evidence type="ECO:0000313" key="3">
    <source>
        <dbReference type="Proteomes" id="UP000286482"/>
    </source>
</evidence>
<accession>A0A420E9W9</accession>
<keyword evidence="3" id="KW-1185">Reference proteome</keyword>
<name>A0A420E9W9_9ALTE</name>